<dbReference type="GO" id="GO:0005886">
    <property type="term" value="C:plasma membrane"/>
    <property type="evidence" value="ECO:0007669"/>
    <property type="project" value="UniProtKB-SubCell"/>
</dbReference>
<name>E1R4P2_SEDSS</name>
<dbReference type="PANTHER" id="PTHR32196">
    <property type="entry name" value="ABC TRANSPORTER PERMEASE PROTEIN YPHD-RELATED-RELATED"/>
    <property type="match status" value="1"/>
</dbReference>
<organism evidence="7 8">
    <name type="scientific">Sediminispirochaeta smaragdinae (strain DSM 11293 / JCM 15392 / SEBR 4228)</name>
    <name type="common">Spirochaeta smaragdinae</name>
    <dbReference type="NCBI Taxonomy" id="573413"/>
    <lineage>
        <taxon>Bacteria</taxon>
        <taxon>Pseudomonadati</taxon>
        <taxon>Spirochaetota</taxon>
        <taxon>Spirochaetia</taxon>
        <taxon>Spirochaetales</taxon>
        <taxon>Spirochaetaceae</taxon>
        <taxon>Sediminispirochaeta</taxon>
    </lineage>
</organism>
<feature type="transmembrane region" description="Helical" evidence="6">
    <location>
        <begin position="60"/>
        <end position="89"/>
    </location>
</feature>
<feature type="transmembrane region" description="Helical" evidence="6">
    <location>
        <begin position="101"/>
        <end position="121"/>
    </location>
</feature>
<feature type="transmembrane region" description="Helical" evidence="6">
    <location>
        <begin position="172"/>
        <end position="193"/>
    </location>
</feature>
<evidence type="ECO:0000256" key="5">
    <source>
        <dbReference type="ARBA" id="ARBA00023136"/>
    </source>
</evidence>
<evidence type="ECO:0000256" key="2">
    <source>
        <dbReference type="ARBA" id="ARBA00022475"/>
    </source>
</evidence>
<evidence type="ECO:0000256" key="6">
    <source>
        <dbReference type="SAM" id="Phobius"/>
    </source>
</evidence>
<sequence>MTEIVDKRRPRKRISLSDVLMKLGPLLALFILGIAMGIATPKFVNYYNFMNILKQTSINFMISAGMLVVLITAGIDLSVGSTTALATCIMGVLVKSGVHNVCILIVSAMAVAIAVGYINGILLTKLHLPHPFVSTLGTRSIVLGVALLITDATPIGFINKDVDSLLLLGSKTIFGFPISFIAVIIVVVIYHIFLNKTMLGRQLYCVGGNPEAARLSGINSDKVLTIAYTISGAMTGIAGIIMAGRVSTASATAGATFDMDSIASCIIGGASFMGGKGTIFGVLIGSLLISTIRNGLNLLGAQNDIQYIVIGAVIIVAVLIDVTRGQMEQRARRIAQEKVIEER</sequence>
<evidence type="ECO:0000256" key="4">
    <source>
        <dbReference type="ARBA" id="ARBA00022989"/>
    </source>
</evidence>
<evidence type="ECO:0000256" key="3">
    <source>
        <dbReference type="ARBA" id="ARBA00022692"/>
    </source>
</evidence>
<reference evidence="7 8" key="1">
    <citation type="journal article" date="2010" name="Stand. Genomic Sci.">
        <title>Complete genome sequence of Spirochaeta smaragdinae type strain (SEBR 4228).</title>
        <authorList>
            <person name="Mavromatis K."/>
            <person name="Yasawong M."/>
            <person name="Chertkov O."/>
            <person name="Lapidus A."/>
            <person name="Lucas S."/>
            <person name="Nolan M."/>
            <person name="Del Rio T.G."/>
            <person name="Tice H."/>
            <person name="Cheng J.F."/>
            <person name="Pitluck S."/>
            <person name="Liolios K."/>
            <person name="Ivanova N."/>
            <person name="Tapia R."/>
            <person name="Han C."/>
            <person name="Bruce D."/>
            <person name="Goodwin L."/>
            <person name="Pati A."/>
            <person name="Chen A."/>
            <person name="Palaniappan K."/>
            <person name="Land M."/>
            <person name="Hauser L."/>
            <person name="Chang Y.J."/>
            <person name="Jeffries C.D."/>
            <person name="Detter J.C."/>
            <person name="Rohde M."/>
            <person name="Brambilla E."/>
            <person name="Spring S."/>
            <person name="Goker M."/>
            <person name="Sikorski J."/>
            <person name="Woyke T."/>
            <person name="Bristow J."/>
            <person name="Eisen J.A."/>
            <person name="Markowitz V."/>
            <person name="Hugenholtz P."/>
            <person name="Klenk H.P."/>
            <person name="Kyrpides N.C."/>
        </authorList>
    </citation>
    <scope>NUCLEOTIDE SEQUENCE [LARGE SCALE GENOMIC DNA]</scope>
    <source>
        <strain evidence="8">DSM 11293 / JCM 15392 / SEBR 4228</strain>
    </source>
</reference>
<keyword evidence="3 6" id="KW-0812">Transmembrane</keyword>
<keyword evidence="4 6" id="KW-1133">Transmembrane helix</keyword>
<keyword evidence="5 6" id="KW-0472">Membrane</keyword>
<dbReference type="eggNOG" id="COG1172">
    <property type="taxonomic scope" value="Bacteria"/>
</dbReference>
<protein>
    <submittedName>
        <fullName evidence="7">Inner-membrane translocator</fullName>
    </submittedName>
</protein>
<dbReference type="OrthoDB" id="368246at2"/>
<dbReference type="Proteomes" id="UP000002318">
    <property type="component" value="Chromosome"/>
</dbReference>
<keyword evidence="8" id="KW-1185">Reference proteome</keyword>
<dbReference type="Pfam" id="PF02653">
    <property type="entry name" value="BPD_transp_2"/>
    <property type="match status" value="1"/>
</dbReference>
<dbReference type="HOGENOM" id="CLU_028880_2_2_12"/>
<dbReference type="KEGG" id="ssm:Spirs_3029"/>
<evidence type="ECO:0000256" key="1">
    <source>
        <dbReference type="ARBA" id="ARBA00004651"/>
    </source>
</evidence>
<dbReference type="STRING" id="573413.Spirs_3029"/>
<comment type="subcellular location">
    <subcellularLocation>
        <location evidence="1">Cell membrane</location>
        <topology evidence="1">Multi-pass membrane protein</topology>
    </subcellularLocation>
</comment>
<dbReference type="InterPro" id="IPR001851">
    <property type="entry name" value="ABC_transp_permease"/>
</dbReference>
<feature type="transmembrane region" description="Helical" evidence="6">
    <location>
        <begin position="223"/>
        <end position="244"/>
    </location>
</feature>
<feature type="transmembrane region" description="Helical" evidence="6">
    <location>
        <begin position="305"/>
        <end position="323"/>
    </location>
</feature>
<feature type="transmembrane region" description="Helical" evidence="6">
    <location>
        <begin position="141"/>
        <end position="160"/>
    </location>
</feature>
<dbReference type="EMBL" id="CP002116">
    <property type="protein sequence ID" value="ADK82130.1"/>
    <property type="molecule type" value="Genomic_DNA"/>
</dbReference>
<evidence type="ECO:0000313" key="8">
    <source>
        <dbReference type="Proteomes" id="UP000002318"/>
    </source>
</evidence>
<gene>
    <name evidence="7" type="ordered locus">Spirs_3029</name>
</gene>
<keyword evidence="2" id="KW-1003">Cell membrane</keyword>
<feature type="transmembrane region" description="Helical" evidence="6">
    <location>
        <begin position="20"/>
        <end position="40"/>
    </location>
</feature>
<dbReference type="AlphaFoldDB" id="E1R4P2"/>
<proteinExistence type="predicted"/>
<feature type="transmembrane region" description="Helical" evidence="6">
    <location>
        <begin position="265"/>
        <end position="293"/>
    </location>
</feature>
<dbReference type="GO" id="GO:0022857">
    <property type="term" value="F:transmembrane transporter activity"/>
    <property type="evidence" value="ECO:0007669"/>
    <property type="project" value="InterPro"/>
</dbReference>
<dbReference type="CDD" id="cd06579">
    <property type="entry name" value="TM_PBP1_transp_AraH_like"/>
    <property type="match status" value="1"/>
</dbReference>
<accession>E1R4P2</accession>
<dbReference type="RefSeq" id="WP_013255589.1">
    <property type="nucleotide sequence ID" value="NC_014364.1"/>
</dbReference>
<evidence type="ECO:0000313" key="7">
    <source>
        <dbReference type="EMBL" id="ADK82130.1"/>
    </source>
</evidence>